<evidence type="ECO:0000256" key="1">
    <source>
        <dbReference type="SAM" id="MobiDB-lite"/>
    </source>
</evidence>
<dbReference type="Pfam" id="PF17973">
    <property type="entry name" value="bMG10"/>
    <property type="match status" value="1"/>
</dbReference>
<comment type="caution">
    <text evidence="3">The sequence shown here is derived from an EMBL/GenBank/DDBJ whole genome shotgun (WGS) entry which is preliminary data.</text>
</comment>
<dbReference type="GO" id="GO:0004866">
    <property type="term" value="F:endopeptidase inhibitor activity"/>
    <property type="evidence" value="ECO:0007669"/>
    <property type="project" value="TreeGrafter"/>
</dbReference>
<dbReference type="PANTHER" id="PTHR40094">
    <property type="entry name" value="ALPHA-2-MACROGLOBULIN HOMOLOG"/>
    <property type="match status" value="1"/>
</dbReference>
<evidence type="ECO:0000313" key="4">
    <source>
        <dbReference type="Proteomes" id="UP000036959"/>
    </source>
</evidence>
<protein>
    <submittedName>
        <fullName evidence="3">Large extracellular alpha-helical protein</fullName>
    </submittedName>
</protein>
<reference evidence="4" key="1">
    <citation type="submission" date="2015-06" db="EMBL/GenBank/DDBJ databases">
        <title>Comparative genomics of Burkholderia leaf nodule symbionts.</title>
        <authorList>
            <person name="Carlier A."/>
            <person name="Eberl L."/>
            <person name="Pinto-Carbo M."/>
        </authorList>
    </citation>
    <scope>NUCLEOTIDE SEQUENCE [LARGE SCALE GENOMIC DNA]</scope>
    <source>
        <strain evidence="4">UZHbot4</strain>
    </source>
</reference>
<dbReference type="PANTHER" id="PTHR40094:SF1">
    <property type="entry name" value="UBIQUITIN DOMAIN-CONTAINING PROTEIN"/>
    <property type="match status" value="1"/>
</dbReference>
<dbReference type="AlphaFoldDB" id="A0A0L0MDN8"/>
<dbReference type="InterPro" id="IPR051802">
    <property type="entry name" value="YfhM-like"/>
</dbReference>
<proteinExistence type="predicted"/>
<dbReference type="PATRIC" id="fig|242163.4.peg.5994"/>
<gene>
    <name evidence="3" type="ORF">BVER_03702</name>
</gene>
<evidence type="ECO:0000259" key="2">
    <source>
        <dbReference type="Pfam" id="PF17973"/>
    </source>
</evidence>
<feature type="region of interest" description="Disordered" evidence="1">
    <location>
        <begin position="174"/>
        <end position="195"/>
    </location>
</feature>
<accession>A0A0L0MDN8</accession>
<feature type="domain" description="Bacterial alpha-2-macroglobulin MG10" evidence="2">
    <location>
        <begin position="124"/>
        <end position="254"/>
    </location>
</feature>
<sequence>MLYVLAKHFPDRAKQLTPRAIDNIAGSLAKGYYNTHSSAMTILALDASGRVNATSIDKLAITEWRAGVTPKDISTAQSALMRSGAWSADATRVEFGNHSGAPAWWSVVQSGYDRKASDKAIREGLEIVREYTDRNGKPLTGITVGDEVEVHLKIRTTNNASAADLAIVDLLPGGFDPVDPPPPSGDAGENPDHPASVAVASLSTWHPEHTDQREDRMVLYGTVTPAAREFVYRIRATNAGRYVVPPAYGESMYDRRIKAQSTGGATLTVQPAHRAES</sequence>
<dbReference type="InterPro" id="IPR041246">
    <property type="entry name" value="Bact_MG10"/>
</dbReference>
<organism evidence="3 4">
    <name type="scientific">Candidatus Burkholderia verschuerenii</name>
    <dbReference type="NCBI Taxonomy" id="242163"/>
    <lineage>
        <taxon>Bacteria</taxon>
        <taxon>Pseudomonadati</taxon>
        <taxon>Pseudomonadota</taxon>
        <taxon>Betaproteobacteria</taxon>
        <taxon>Burkholderiales</taxon>
        <taxon>Burkholderiaceae</taxon>
        <taxon>Burkholderia</taxon>
    </lineage>
</organism>
<keyword evidence="4" id="KW-1185">Reference proteome</keyword>
<dbReference type="RefSeq" id="WP_050453653.1">
    <property type="nucleotide sequence ID" value="NZ_LFJJ01000061.1"/>
</dbReference>
<dbReference type="EMBL" id="LFJJ01000061">
    <property type="protein sequence ID" value="KND60453.1"/>
    <property type="molecule type" value="Genomic_DNA"/>
</dbReference>
<dbReference type="OrthoDB" id="9767116at2"/>
<dbReference type="Proteomes" id="UP000036959">
    <property type="component" value="Unassembled WGS sequence"/>
</dbReference>
<name>A0A0L0MDN8_9BURK</name>
<evidence type="ECO:0000313" key="3">
    <source>
        <dbReference type="EMBL" id="KND60453.1"/>
    </source>
</evidence>